<dbReference type="Proteomes" id="UP000694864">
    <property type="component" value="Chromosome 9"/>
</dbReference>
<dbReference type="PANTHER" id="PTHR44259">
    <property type="entry name" value="OS07G0183000 PROTEIN-RELATED"/>
    <property type="match status" value="1"/>
</dbReference>
<dbReference type="InterPro" id="IPR050942">
    <property type="entry name" value="F-box_BR-signaling"/>
</dbReference>
<evidence type="ECO:0000259" key="1">
    <source>
        <dbReference type="Pfam" id="PF03478"/>
    </source>
</evidence>
<accession>A0ABM0TTU6</accession>
<dbReference type="InterPro" id="IPR005174">
    <property type="entry name" value="KIB1-4_b-propeller"/>
</dbReference>
<reference evidence="3" key="2">
    <citation type="submission" date="2025-08" db="UniProtKB">
        <authorList>
            <consortium name="RefSeq"/>
        </authorList>
    </citation>
    <scope>IDENTIFICATION</scope>
    <source>
        <tissue evidence="3">Leaf</tissue>
    </source>
</reference>
<organism evidence="2 3">
    <name type="scientific">Camelina sativa</name>
    <name type="common">False flax</name>
    <name type="synonym">Myagrum sativum</name>
    <dbReference type="NCBI Taxonomy" id="90675"/>
    <lineage>
        <taxon>Eukaryota</taxon>
        <taxon>Viridiplantae</taxon>
        <taxon>Streptophyta</taxon>
        <taxon>Embryophyta</taxon>
        <taxon>Tracheophyta</taxon>
        <taxon>Spermatophyta</taxon>
        <taxon>Magnoliopsida</taxon>
        <taxon>eudicotyledons</taxon>
        <taxon>Gunneridae</taxon>
        <taxon>Pentapetalae</taxon>
        <taxon>rosids</taxon>
        <taxon>malvids</taxon>
        <taxon>Brassicales</taxon>
        <taxon>Brassicaceae</taxon>
        <taxon>Camelineae</taxon>
        <taxon>Camelina</taxon>
    </lineage>
</organism>
<name>A0ABM0TTU6_CAMSA</name>
<gene>
    <name evidence="3" type="primary">LOC104715615</name>
</gene>
<dbReference type="PANTHER" id="PTHR44259:SF27">
    <property type="entry name" value="F-BOX DOMAIN-CONTAINING PROTEIN"/>
    <property type="match status" value="1"/>
</dbReference>
<proteinExistence type="predicted"/>
<evidence type="ECO:0000313" key="3">
    <source>
        <dbReference type="RefSeq" id="XP_010431309.1"/>
    </source>
</evidence>
<dbReference type="GeneID" id="104715615"/>
<feature type="domain" description="KIB1-4 beta-propeller" evidence="1">
    <location>
        <begin position="21"/>
        <end position="298"/>
    </location>
</feature>
<keyword evidence="2" id="KW-1185">Reference proteome</keyword>
<dbReference type="SUPFAM" id="SSF50998">
    <property type="entry name" value="Quinoprotein alcohol dehydrogenase-like"/>
    <property type="match status" value="1"/>
</dbReference>
<dbReference type="Pfam" id="PF03478">
    <property type="entry name" value="Beta-prop_KIB1-4"/>
    <property type="match status" value="1"/>
</dbReference>
<sequence>MYPLRILFQQGLAYLQDLDEDKIENLENLGFYLSKSFVMASCSSWLLMNDHSFLYLLNVFTSETINLPSMESCQEERDDEYEDFIKSTYKRQKVIKYSPAKNPACFWINDKTRDYVVAWNHHDQNNLFTVKKGDDYWYTFEGINCVDMAYKDHKLYLYTYDCYIKIFDFSGDFPNEVTRGNPYRNHPFRYDLQHQESFWKAKVAITNSGDVLIVASMKRLEEKRFFKIFKMNMESGDWEIVDSLGGEVLIFGHGVTIKDVNGLGVKSDSICFGHDDLCPRPRGCRRSFKPNRKSGVFDLATSRITLLADWCSKSFWFVPGFA</sequence>
<evidence type="ECO:0000313" key="2">
    <source>
        <dbReference type="Proteomes" id="UP000694864"/>
    </source>
</evidence>
<dbReference type="RefSeq" id="XP_010431309.1">
    <property type="nucleotide sequence ID" value="XM_010433007.1"/>
</dbReference>
<reference evidence="2" key="1">
    <citation type="journal article" date="2014" name="Nat. Commun.">
        <title>The emerging biofuel crop Camelina sativa retains a highly undifferentiated hexaploid genome structure.</title>
        <authorList>
            <person name="Kagale S."/>
            <person name="Koh C."/>
            <person name="Nixon J."/>
            <person name="Bollina V."/>
            <person name="Clarke W.E."/>
            <person name="Tuteja R."/>
            <person name="Spillane C."/>
            <person name="Robinson S.J."/>
            <person name="Links M.G."/>
            <person name="Clarke C."/>
            <person name="Higgins E.E."/>
            <person name="Huebert T."/>
            <person name="Sharpe A.G."/>
            <person name="Parkin I.A."/>
        </authorList>
    </citation>
    <scope>NUCLEOTIDE SEQUENCE [LARGE SCALE GENOMIC DNA]</scope>
    <source>
        <strain evidence="2">cv. DH55</strain>
    </source>
</reference>
<protein>
    <submittedName>
        <fullName evidence="3">F-box protein At2g33200</fullName>
    </submittedName>
</protein>
<dbReference type="InterPro" id="IPR011047">
    <property type="entry name" value="Quinoprotein_ADH-like_sf"/>
</dbReference>